<dbReference type="Proteomes" id="UP000051296">
    <property type="component" value="Unassembled WGS sequence"/>
</dbReference>
<keyword evidence="6" id="KW-1185">Reference proteome</keyword>
<dbReference type="CDD" id="cd00118">
    <property type="entry name" value="LysM"/>
    <property type="match status" value="1"/>
</dbReference>
<dbReference type="RefSeq" id="WP_022792035.1">
    <property type="nucleotide sequence ID" value="NZ_ATUU01000005.1"/>
</dbReference>
<dbReference type="eggNOG" id="COG1388">
    <property type="taxonomic scope" value="Bacteria"/>
</dbReference>
<evidence type="ECO:0000313" key="5">
    <source>
        <dbReference type="EMBL" id="KRN30799.1"/>
    </source>
</evidence>
<dbReference type="STRING" id="1123500.GCA_000420365_01326"/>
<comment type="similarity">
    <text evidence="1">Belongs to the glycosyl hydrolase 25 family.</text>
</comment>
<dbReference type="GO" id="GO:0016052">
    <property type="term" value="P:carbohydrate catabolic process"/>
    <property type="evidence" value="ECO:0007669"/>
    <property type="project" value="TreeGrafter"/>
</dbReference>
<dbReference type="InterPro" id="IPR018392">
    <property type="entry name" value="LysM"/>
</dbReference>
<dbReference type="InParanoid" id="A0A0R2FQJ2"/>
<dbReference type="SUPFAM" id="SSF51445">
    <property type="entry name" value="(Trans)glycosidases"/>
    <property type="match status" value="1"/>
</dbReference>
<accession>A0A0R2FQJ2</accession>
<reference evidence="5 6" key="1">
    <citation type="journal article" date="2015" name="Genome Announc.">
        <title>Expanding the biotechnology potential of lactobacilli through comparative genomics of 213 strains and associated genera.</title>
        <authorList>
            <person name="Sun Z."/>
            <person name="Harris H.M."/>
            <person name="McCann A."/>
            <person name="Guo C."/>
            <person name="Argimon S."/>
            <person name="Zhang W."/>
            <person name="Yang X."/>
            <person name="Jeffery I.B."/>
            <person name="Cooney J.C."/>
            <person name="Kagawa T.F."/>
            <person name="Liu W."/>
            <person name="Song Y."/>
            <person name="Salvetti E."/>
            <person name="Wrobel A."/>
            <person name="Rasinkangas P."/>
            <person name="Parkhill J."/>
            <person name="Rea M.C."/>
            <person name="O'Sullivan O."/>
            <person name="Ritari J."/>
            <person name="Douillard F.P."/>
            <person name="Paul Ross R."/>
            <person name="Yang R."/>
            <person name="Briner A.E."/>
            <person name="Felis G.E."/>
            <person name="de Vos W.M."/>
            <person name="Barrangou R."/>
            <person name="Klaenhammer T.R."/>
            <person name="Caufield P.W."/>
            <person name="Cui Y."/>
            <person name="Zhang H."/>
            <person name="O'Toole P.W."/>
        </authorList>
    </citation>
    <scope>NUCLEOTIDE SEQUENCE [LARGE SCALE GENOMIC DNA]</scope>
    <source>
        <strain evidence="5 6">DSM 20190</strain>
    </source>
</reference>
<dbReference type="Gene3D" id="3.20.20.80">
    <property type="entry name" value="Glycosidases"/>
    <property type="match status" value="1"/>
</dbReference>
<dbReference type="PANTHER" id="PTHR34135">
    <property type="entry name" value="LYSOZYME"/>
    <property type="match status" value="1"/>
</dbReference>
<name>A0A0R2FQJ2_9LACO</name>
<feature type="domain" description="LysM" evidence="4">
    <location>
        <begin position="229"/>
        <end position="273"/>
    </location>
</feature>
<dbReference type="InterPro" id="IPR036779">
    <property type="entry name" value="LysM_dom_sf"/>
</dbReference>
<dbReference type="eggNOG" id="COG3757">
    <property type="taxonomic scope" value="Bacteria"/>
</dbReference>
<dbReference type="InterPro" id="IPR002053">
    <property type="entry name" value="Glyco_hydro_25"/>
</dbReference>
<dbReference type="InterPro" id="IPR017853">
    <property type="entry name" value="GH"/>
</dbReference>
<dbReference type="SUPFAM" id="SSF54106">
    <property type="entry name" value="LysM domain"/>
    <property type="match status" value="1"/>
</dbReference>
<comment type="caution">
    <text evidence="5">The sequence shown here is derived from an EMBL/GenBank/DDBJ whole genome shotgun (WGS) entry which is preliminary data.</text>
</comment>
<organism evidence="5 6">
    <name type="scientific">Weissella halotolerans DSM 20190</name>
    <dbReference type="NCBI Taxonomy" id="1123500"/>
    <lineage>
        <taxon>Bacteria</taxon>
        <taxon>Bacillati</taxon>
        <taxon>Bacillota</taxon>
        <taxon>Bacilli</taxon>
        <taxon>Lactobacillales</taxon>
        <taxon>Lactobacillaceae</taxon>
        <taxon>Weissella</taxon>
    </lineage>
</organism>
<dbReference type="SMART" id="SM00641">
    <property type="entry name" value="Glyco_25"/>
    <property type="match status" value="1"/>
</dbReference>
<evidence type="ECO:0000259" key="4">
    <source>
        <dbReference type="PROSITE" id="PS51782"/>
    </source>
</evidence>
<dbReference type="GO" id="GO:0016998">
    <property type="term" value="P:cell wall macromolecule catabolic process"/>
    <property type="evidence" value="ECO:0007669"/>
    <property type="project" value="InterPro"/>
</dbReference>
<dbReference type="GO" id="GO:0009253">
    <property type="term" value="P:peptidoglycan catabolic process"/>
    <property type="evidence" value="ECO:0007669"/>
    <property type="project" value="InterPro"/>
</dbReference>
<dbReference type="PATRIC" id="fig|1123500.6.peg.1225"/>
<dbReference type="AlphaFoldDB" id="A0A0R2FQJ2"/>
<dbReference type="PROSITE" id="PS51782">
    <property type="entry name" value="LYSM"/>
    <property type="match status" value="1"/>
</dbReference>
<evidence type="ECO:0000256" key="1">
    <source>
        <dbReference type="ARBA" id="ARBA00010646"/>
    </source>
</evidence>
<dbReference type="Pfam" id="PF01476">
    <property type="entry name" value="LysM"/>
    <property type="match status" value="1"/>
</dbReference>
<keyword evidence="3" id="KW-0326">Glycosidase</keyword>
<evidence type="ECO:0000313" key="6">
    <source>
        <dbReference type="Proteomes" id="UP000051296"/>
    </source>
</evidence>
<proteinExistence type="inferred from homology"/>
<dbReference type="Pfam" id="PF01183">
    <property type="entry name" value="Glyco_hydro_25"/>
    <property type="match status" value="1"/>
</dbReference>
<dbReference type="Gene3D" id="3.10.350.10">
    <property type="entry name" value="LysM domain"/>
    <property type="match status" value="1"/>
</dbReference>
<protein>
    <recommendedName>
        <fullName evidence="4">LysM domain-containing protein</fullName>
    </recommendedName>
</protein>
<dbReference type="EMBL" id="JQAX01000005">
    <property type="protein sequence ID" value="KRN30799.1"/>
    <property type="molecule type" value="Genomic_DNA"/>
</dbReference>
<evidence type="ECO:0000256" key="2">
    <source>
        <dbReference type="ARBA" id="ARBA00022801"/>
    </source>
</evidence>
<evidence type="ECO:0000256" key="3">
    <source>
        <dbReference type="ARBA" id="ARBA00023295"/>
    </source>
</evidence>
<dbReference type="PROSITE" id="PS51904">
    <property type="entry name" value="GLYCOSYL_HYDROL_F25_2"/>
    <property type="match status" value="1"/>
</dbReference>
<dbReference type="SMART" id="SM00257">
    <property type="entry name" value="LysM"/>
    <property type="match status" value="1"/>
</dbReference>
<dbReference type="OrthoDB" id="9802228at2"/>
<keyword evidence="2" id="KW-0378">Hydrolase</keyword>
<dbReference type="InterPro" id="IPR018077">
    <property type="entry name" value="Glyco_hydro_fam25_subgr"/>
</dbReference>
<gene>
    <name evidence="5" type="ORF">IV68_GL001226</name>
</gene>
<sequence length="349" mass="39302">MVKIKAYGIDLSNHNQVSLGQMRKLYQEGARFMIAKISEGTSYVDPLFIQHVKNAKAVGMQVAGYHFARFAGDEKRAVKEADFAVNLAQRTLASGALIACDYELDASSSRRANTVAIKTFMRVVKNRGYAPMYYSYKPYTDSHVDLASILKEFPKAVWMAGYPLANRPAYQVDNLFKWFPSAPGIQIWQYTDNWHGYHVDGNVLIGDWPVTESVVKPVKAKAGQLSCTATYTVRPGDTLTEIAKRFGSDWQRLADLNGLMNPNLIKVGQVLTLPCHGKQDMRRRDGFKVGQWVRLQPYAQRWQTGQQIPAFAKNKTYRILQVKPVNQSMSRQALLLAGVMSWALAQDVQ</sequence>
<dbReference type="PANTHER" id="PTHR34135:SF2">
    <property type="entry name" value="LYSOZYME"/>
    <property type="match status" value="1"/>
</dbReference>
<dbReference type="GO" id="GO:0003796">
    <property type="term" value="F:lysozyme activity"/>
    <property type="evidence" value="ECO:0007669"/>
    <property type="project" value="InterPro"/>
</dbReference>